<evidence type="ECO:0000256" key="8">
    <source>
        <dbReference type="RuleBase" id="RU363108"/>
    </source>
</evidence>
<comment type="caution">
    <text evidence="8">Lacks conserved residue(s) required for the propagation of feature annotation.</text>
</comment>
<dbReference type="KEGG" id="foc:113218470"/>
<keyword evidence="4 8" id="KW-1133">Transmembrane helix</keyword>
<reference evidence="10" key="1">
    <citation type="submission" date="2025-08" db="UniProtKB">
        <authorList>
            <consortium name="RefSeq"/>
        </authorList>
    </citation>
    <scope>IDENTIFICATION</scope>
    <source>
        <tissue evidence="10">Whole organism</tissue>
    </source>
</reference>
<sequence>MRHGPAQAVPILLRRSCALLCYSVALVSAVLGYTIYSAVEEFLAVTQNNEVRWTKRTDAYVSLCEYTTLWAATGVAAASSWLRRDADIRHADLLSEVDVMLGLPPPRPQLWLAAWVAAMLSVLVADKIVWFMTEQDNYLEDMPLYVTYFTCFVSETLYMSDAQAIQTRLAAINQVLEEASPRPGHRDAHGSPVVLPGTLTVSRLATAHSLLAKATQTVSRRYGLALLTDMVALLINLVITCYLFLEHMLPLSEPPEDYTRFFMEIVFACLHFSRIVMLVEQPSAATYEADRTGALMGYLGSTVPYGSMMHEQLKALSVQLRHQQTSFTNCGLFDMNRTVIVSIVGAVATYLLVLLQLKSPSSTKGQPSNST</sequence>
<dbReference type="InterPro" id="IPR013604">
    <property type="entry name" value="7TM_chemorcpt"/>
</dbReference>
<dbReference type="PANTHER" id="PTHR21143">
    <property type="entry name" value="INVERTEBRATE GUSTATORY RECEPTOR"/>
    <property type="match status" value="1"/>
</dbReference>
<evidence type="ECO:0000256" key="2">
    <source>
        <dbReference type="ARBA" id="ARBA00022475"/>
    </source>
</evidence>
<keyword evidence="6 8" id="KW-0675">Receptor</keyword>
<keyword evidence="2 8" id="KW-1003">Cell membrane</keyword>
<evidence type="ECO:0000256" key="1">
    <source>
        <dbReference type="ARBA" id="ARBA00004651"/>
    </source>
</evidence>
<dbReference type="Pfam" id="PF08395">
    <property type="entry name" value="7tm_7"/>
    <property type="match status" value="1"/>
</dbReference>
<keyword evidence="9" id="KW-1185">Reference proteome</keyword>
<comment type="similarity">
    <text evidence="8">Belongs to the insect chemoreceptor superfamily. Gustatory receptor (GR) family.</text>
</comment>
<protein>
    <recommendedName>
        <fullName evidence="8">Gustatory receptor</fullName>
    </recommendedName>
</protein>
<evidence type="ECO:0000256" key="3">
    <source>
        <dbReference type="ARBA" id="ARBA00022692"/>
    </source>
</evidence>
<dbReference type="GO" id="GO:0030425">
    <property type="term" value="C:dendrite"/>
    <property type="evidence" value="ECO:0007669"/>
    <property type="project" value="TreeGrafter"/>
</dbReference>
<dbReference type="GO" id="GO:0008049">
    <property type="term" value="P:male courtship behavior"/>
    <property type="evidence" value="ECO:0007669"/>
    <property type="project" value="TreeGrafter"/>
</dbReference>
<keyword evidence="7 8" id="KW-0807">Transducer</keyword>
<dbReference type="Proteomes" id="UP000504606">
    <property type="component" value="Unplaced"/>
</dbReference>
<evidence type="ECO:0000256" key="6">
    <source>
        <dbReference type="ARBA" id="ARBA00023170"/>
    </source>
</evidence>
<dbReference type="GO" id="GO:0007635">
    <property type="term" value="P:chemosensory behavior"/>
    <property type="evidence" value="ECO:0007669"/>
    <property type="project" value="TreeGrafter"/>
</dbReference>
<dbReference type="OrthoDB" id="8176814at2759"/>
<dbReference type="GO" id="GO:0043025">
    <property type="term" value="C:neuronal cell body"/>
    <property type="evidence" value="ECO:0007669"/>
    <property type="project" value="TreeGrafter"/>
</dbReference>
<dbReference type="GeneID" id="113218470"/>
<comment type="function">
    <text evidence="8">Gustatory receptor which mediates acceptance or avoidance behavior, depending on its substrates.</text>
</comment>
<accession>A0A9C6XCD1</accession>
<feature type="transmembrane region" description="Helical" evidence="8">
    <location>
        <begin position="110"/>
        <end position="130"/>
    </location>
</feature>
<comment type="subcellular location">
    <subcellularLocation>
        <location evidence="1 8">Cell membrane</location>
        <topology evidence="1 8">Multi-pass membrane protein</topology>
    </subcellularLocation>
</comment>
<evidence type="ECO:0000256" key="4">
    <source>
        <dbReference type="ARBA" id="ARBA00022989"/>
    </source>
</evidence>
<feature type="transmembrane region" description="Helical" evidence="8">
    <location>
        <begin position="339"/>
        <end position="357"/>
    </location>
</feature>
<evidence type="ECO:0000313" key="10">
    <source>
        <dbReference type="RefSeq" id="XP_052132572.1"/>
    </source>
</evidence>
<organism evidence="9 10">
    <name type="scientific">Frankliniella occidentalis</name>
    <name type="common">Western flower thrips</name>
    <name type="synonym">Euthrips occidentalis</name>
    <dbReference type="NCBI Taxonomy" id="133901"/>
    <lineage>
        <taxon>Eukaryota</taxon>
        <taxon>Metazoa</taxon>
        <taxon>Ecdysozoa</taxon>
        <taxon>Arthropoda</taxon>
        <taxon>Hexapoda</taxon>
        <taxon>Insecta</taxon>
        <taxon>Pterygota</taxon>
        <taxon>Neoptera</taxon>
        <taxon>Paraneoptera</taxon>
        <taxon>Thysanoptera</taxon>
        <taxon>Terebrantia</taxon>
        <taxon>Thripoidea</taxon>
        <taxon>Thripidae</taxon>
        <taxon>Frankliniella</taxon>
    </lineage>
</organism>
<dbReference type="PANTHER" id="PTHR21143:SF133">
    <property type="entry name" value="GUSTATORY AND PHEROMONE RECEPTOR 32A-RELATED"/>
    <property type="match status" value="1"/>
</dbReference>
<dbReference type="GO" id="GO:0050909">
    <property type="term" value="P:sensory perception of taste"/>
    <property type="evidence" value="ECO:0007669"/>
    <property type="project" value="InterPro"/>
</dbReference>
<evidence type="ECO:0000256" key="7">
    <source>
        <dbReference type="ARBA" id="ARBA00023224"/>
    </source>
</evidence>
<feature type="transmembrane region" description="Helical" evidence="8">
    <location>
        <begin position="222"/>
        <end position="245"/>
    </location>
</feature>
<dbReference type="GO" id="GO:0030424">
    <property type="term" value="C:axon"/>
    <property type="evidence" value="ECO:0007669"/>
    <property type="project" value="TreeGrafter"/>
</dbReference>
<proteinExistence type="inferred from homology"/>
<gene>
    <name evidence="10" type="primary">LOC113218470</name>
</gene>
<keyword evidence="3 8" id="KW-0812">Transmembrane</keyword>
<keyword evidence="5 8" id="KW-0472">Membrane</keyword>
<feature type="transmembrane region" description="Helical" evidence="8">
    <location>
        <begin position="20"/>
        <end position="39"/>
    </location>
</feature>
<dbReference type="GO" id="GO:0005886">
    <property type="term" value="C:plasma membrane"/>
    <property type="evidence" value="ECO:0007669"/>
    <property type="project" value="UniProtKB-SubCell"/>
</dbReference>
<name>A0A9C6XCD1_FRAOC</name>
<dbReference type="AlphaFoldDB" id="A0A9C6XCD1"/>
<dbReference type="GO" id="GO:0007165">
    <property type="term" value="P:signal transduction"/>
    <property type="evidence" value="ECO:0007669"/>
    <property type="project" value="UniProtKB-KW"/>
</dbReference>
<dbReference type="RefSeq" id="XP_052132572.1">
    <property type="nucleotide sequence ID" value="XM_052276612.1"/>
</dbReference>
<evidence type="ECO:0000313" key="9">
    <source>
        <dbReference type="Proteomes" id="UP000504606"/>
    </source>
</evidence>
<evidence type="ECO:0000256" key="5">
    <source>
        <dbReference type="ARBA" id="ARBA00023136"/>
    </source>
</evidence>